<proteinExistence type="predicted"/>
<dbReference type="Proteomes" id="UP001369958">
    <property type="component" value="Chromosome"/>
</dbReference>
<gene>
    <name evidence="1" type="ORF">V6617_17065</name>
</gene>
<dbReference type="Pfam" id="PF08837">
    <property type="entry name" value="DUF1810"/>
    <property type="match status" value="1"/>
</dbReference>
<dbReference type="InterPro" id="IPR036287">
    <property type="entry name" value="Rv1873-like_sf"/>
</dbReference>
<dbReference type="InterPro" id="IPR014937">
    <property type="entry name" value="DUF1810"/>
</dbReference>
<sequence length="35" mass="4123">MNHFLTAQAPISETALAERRAGHKRTHWMWFCPRA</sequence>
<evidence type="ECO:0000313" key="1">
    <source>
        <dbReference type="EMBL" id="WWT32696.1"/>
    </source>
</evidence>
<protein>
    <submittedName>
        <fullName evidence="1">DUF1810 family protein</fullName>
    </submittedName>
</protein>
<keyword evidence="2" id="KW-1185">Reference proteome</keyword>
<dbReference type="SUPFAM" id="SSF140736">
    <property type="entry name" value="Rv1873-like"/>
    <property type="match status" value="1"/>
</dbReference>
<reference evidence="1 2" key="1">
    <citation type="submission" date="2024-02" db="EMBL/GenBank/DDBJ databases">
        <title>Complete genome sequence of Pelagibacterium nitratireducens ZH15.</title>
        <authorList>
            <person name="Zhao L.H."/>
        </authorList>
    </citation>
    <scope>NUCLEOTIDE SEQUENCE [LARGE SCALE GENOMIC DNA]</scope>
    <source>
        <strain evidence="1 2">ZH15</strain>
    </source>
</reference>
<accession>A0ABZ2I299</accession>
<evidence type="ECO:0000313" key="2">
    <source>
        <dbReference type="Proteomes" id="UP001369958"/>
    </source>
</evidence>
<dbReference type="Gene3D" id="1.25.40.380">
    <property type="entry name" value="Protein of unknown function DUF1810"/>
    <property type="match status" value="1"/>
</dbReference>
<name>A0ABZ2I299_9HYPH</name>
<organism evidence="1 2">
    <name type="scientific">Pelagibacterium nitratireducens</name>
    <dbReference type="NCBI Taxonomy" id="1046114"/>
    <lineage>
        <taxon>Bacteria</taxon>
        <taxon>Pseudomonadati</taxon>
        <taxon>Pseudomonadota</taxon>
        <taxon>Alphaproteobacteria</taxon>
        <taxon>Hyphomicrobiales</taxon>
        <taxon>Devosiaceae</taxon>
        <taxon>Pelagibacterium</taxon>
    </lineage>
</organism>
<dbReference type="RefSeq" id="WP_338608118.1">
    <property type="nucleotide sequence ID" value="NZ_CP146275.1"/>
</dbReference>
<dbReference type="EMBL" id="CP146275">
    <property type="protein sequence ID" value="WWT32696.1"/>
    <property type="molecule type" value="Genomic_DNA"/>
</dbReference>